<dbReference type="AlphaFoldDB" id="A0A183FY70"/>
<gene>
    <name evidence="1" type="ORF">HPBE_LOCUS13567</name>
</gene>
<reference evidence="3" key="2">
    <citation type="submission" date="2019-09" db="UniProtKB">
        <authorList>
            <consortium name="WormBaseParasite"/>
        </authorList>
    </citation>
    <scope>IDENTIFICATION</scope>
</reference>
<evidence type="ECO:0000313" key="2">
    <source>
        <dbReference type="Proteomes" id="UP000050761"/>
    </source>
</evidence>
<accession>A0A183FY70</accession>
<organism evidence="2 3">
    <name type="scientific">Heligmosomoides polygyrus</name>
    <name type="common">Parasitic roundworm</name>
    <dbReference type="NCBI Taxonomy" id="6339"/>
    <lineage>
        <taxon>Eukaryota</taxon>
        <taxon>Metazoa</taxon>
        <taxon>Ecdysozoa</taxon>
        <taxon>Nematoda</taxon>
        <taxon>Chromadorea</taxon>
        <taxon>Rhabditida</taxon>
        <taxon>Rhabditina</taxon>
        <taxon>Rhabditomorpha</taxon>
        <taxon>Strongyloidea</taxon>
        <taxon>Heligmosomidae</taxon>
        <taxon>Heligmosomoides</taxon>
    </lineage>
</organism>
<dbReference type="WBParaSite" id="HPBE_0001356601-mRNA-1">
    <property type="protein sequence ID" value="HPBE_0001356601-mRNA-1"/>
    <property type="gene ID" value="HPBE_0001356601"/>
</dbReference>
<accession>A0A3P7Z8J3</accession>
<reference evidence="1 2" key="1">
    <citation type="submission" date="2018-11" db="EMBL/GenBank/DDBJ databases">
        <authorList>
            <consortium name="Pathogen Informatics"/>
        </authorList>
    </citation>
    <scope>NUCLEOTIDE SEQUENCE [LARGE SCALE GENOMIC DNA]</scope>
</reference>
<dbReference type="OrthoDB" id="5411773at2759"/>
<dbReference type="InterPro" id="IPR011011">
    <property type="entry name" value="Znf_FYVE_PHD"/>
</dbReference>
<keyword evidence="2" id="KW-1185">Reference proteome</keyword>
<protein>
    <submittedName>
        <fullName evidence="3">PHD domain-containing protein</fullName>
    </submittedName>
</protein>
<sequence>MLFLITNEIYCICDWVSYDPMTPCHARGCKVEWYHIRCMGLKEIPEGTLNITDLEWSDGCEDFRNKIEHSYTKPHAKNTAKGFDSTFSLHFCVLRKDMLRLY</sequence>
<dbReference type="Gene3D" id="3.30.40.10">
    <property type="entry name" value="Zinc/RING finger domain, C3HC4 (zinc finger)"/>
    <property type="match status" value="1"/>
</dbReference>
<dbReference type="Proteomes" id="UP000050761">
    <property type="component" value="Unassembled WGS sequence"/>
</dbReference>
<evidence type="ECO:0000313" key="1">
    <source>
        <dbReference type="EMBL" id="VDO96631.1"/>
    </source>
</evidence>
<evidence type="ECO:0000313" key="3">
    <source>
        <dbReference type="WBParaSite" id="HPBE_0001356601-mRNA-1"/>
    </source>
</evidence>
<dbReference type="EMBL" id="UZAH01027973">
    <property type="protein sequence ID" value="VDO96631.1"/>
    <property type="molecule type" value="Genomic_DNA"/>
</dbReference>
<proteinExistence type="predicted"/>
<dbReference type="InterPro" id="IPR013083">
    <property type="entry name" value="Znf_RING/FYVE/PHD"/>
</dbReference>
<name>A0A183FY70_HELPZ</name>
<dbReference type="SUPFAM" id="SSF57903">
    <property type="entry name" value="FYVE/PHD zinc finger"/>
    <property type="match status" value="1"/>
</dbReference>